<evidence type="ECO:0008006" key="3">
    <source>
        <dbReference type="Google" id="ProtNLM"/>
    </source>
</evidence>
<reference evidence="1 2" key="1">
    <citation type="submission" date="2019-06" db="EMBL/GenBank/DDBJ databases">
        <title>Comparative genomics and metabolomics analyses of clavulanic acid producing Streptomyces species provides insight into specialized metabolism and evolution of beta-lactam biosynthetic gene clusters.</title>
        <authorList>
            <person name="Moore M.A."/>
            <person name="Cruz-Morales P."/>
            <person name="Barona Gomez F."/>
            <person name="Kapil T."/>
        </authorList>
    </citation>
    <scope>NUCLEOTIDE SEQUENCE [LARGE SCALE GENOMIC DNA]</scope>
    <source>
        <strain evidence="1 2">T-272</strain>
    </source>
</reference>
<gene>
    <name evidence="1" type="ORF">FFZ77_29090</name>
</gene>
<sequence>MGRAAVLDARPDTRRYNLVVVGFDEIVANKYLPCIRAAVGAGHVDSYSVIDLESERSTIEERIQGVGLKPREVVYLPESGCGATARQRQTELIGAALRRLRLPELPMKVYIATEVRAHEAYLRYCVENGIDSLVEKPVLAPLVDGGFTPPRITEVMQELIAQAGRTGTKHSVMTLSRYHRIYNGEVLRSLEERVRKWQAPVTSFHLRAAGGVWNLQHEYETRDDHPYRYGYGMLMHGAYHYVDLAVQCLSLNKLVFPDRRFRFEVSSFGAFPADQHLRIPKPAADRFEDGHPHWPHAESLANGFGETDITAVFRLVDTESERTLTVGTLSFEQTTPSIRSWRDLPDDAYNKNGRTSSVDLEAQLSTLYSTHVHCYDVPRGQNADRIDAFARMTTRANATLLPEEQYTSVRTFDGLFHSDSNRQLMANWLQGTENRSSLAAHLLPMQVTEALATSLRAPGRPVEIAEF</sequence>
<evidence type="ECO:0000313" key="1">
    <source>
        <dbReference type="EMBL" id="MQS39493.1"/>
    </source>
</evidence>
<evidence type="ECO:0000313" key="2">
    <source>
        <dbReference type="Proteomes" id="UP000460558"/>
    </source>
</evidence>
<dbReference type="RefSeq" id="WP_153486962.1">
    <property type="nucleotide sequence ID" value="NZ_VDEQ01000337.1"/>
</dbReference>
<dbReference type="EMBL" id="VDEQ01000337">
    <property type="protein sequence ID" value="MQS39493.1"/>
    <property type="molecule type" value="Genomic_DNA"/>
</dbReference>
<protein>
    <recommendedName>
        <fullName evidence="3">Gfo/Idh/MocA family oxidoreductase</fullName>
    </recommendedName>
</protein>
<dbReference type="Gene3D" id="3.40.50.720">
    <property type="entry name" value="NAD(P)-binding Rossmann-like Domain"/>
    <property type="match status" value="1"/>
</dbReference>
<keyword evidence="2" id="KW-1185">Reference proteome</keyword>
<dbReference type="Proteomes" id="UP000460558">
    <property type="component" value="Unassembled WGS sequence"/>
</dbReference>
<name>A0ABW9P205_9ACTN</name>
<proteinExistence type="predicted"/>
<comment type="caution">
    <text evidence="1">The sequence shown here is derived from an EMBL/GenBank/DDBJ whole genome shotgun (WGS) entry which is preliminary data.</text>
</comment>
<accession>A0ABW9P205</accession>
<organism evidence="1 2">
    <name type="scientific">Streptomyces katsurahamanus</name>
    <dbReference type="NCBI Taxonomy" id="2577098"/>
    <lineage>
        <taxon>Bacteria</taxon>
        <taxon>Bacillati</taxon>
        <taxon>Actinomycetota</taxon>
        <taxon>Actinomycetes</taxon>
        <taxon>Kitasatosporales</taxon>
        <taxon>Streptomycetaceae</taxon>
        <taxon>Streptomyces</taxon>
    </lineage>
</organism>